<keyword evidence="2" id="KW-1185">Reference proteome</keyword>
<accession>A0ABY6RSF5</accession>
<comment type="caution">
    <text evidence="1">The sequence shown here is derived from an EMBL/GenBank/DDBJ whole genome shotgun (WGS) entry which is preliminary data.</text>
</comment>
<dbReference type="EMBL" id="UPHM01000169">
    <property type="protein sequence ID" value="VBA32864.1"/>
    <property type="molecule type" value="Genomic_DNA"/>
</dbReference>
<sequence>MFPGDAPTSPLPLTDRIAIALDQLRIARAVGDPAEEFAWQSRLDDLIDRYPRGQL</sequence>
<evidence type="ECO:0000313" key="2">
    <source>
        <dbReference type="Proteomes" id="UP000271464"/>
    </source>
</evidence>
<reference evidence="1 2" key="1">
    <citation type="submission" date="2018-09" db="EMBL/GenBank/DDBJ databases">
        <authorList>
            <person name="Tagini F."/>
        </authorList>
    </citation>
    <scope>NUCLEOTIDE SEQUENCE [LARGE SCALE GENOMIC DNA]</scope>
    <source>
        <strain evidence="1 2">MK4</strain>
    </source>
</reference>
<dbReference type="Proteomes" id="UP000271464">
    <property type="component" value="Unassembled WGS sequence"/>
</dbReference>
<protein>
    <submittedName>
        <fullName evidence="1">Uncharacterized protein</fullName>
    </submittedName>
</protein>
<organism evidence="1 2">
    <name type="scientific">Mycobacterium persicum</name>
    <dbReference type="NCBI Taxonomy" id="1487726"/>
    <lineage>
        <taxon>Bacteria</taxon>
        <taxon>Bacillati</taxon>
        <taxon>Actinomycetota</taxon>
        <taxon>Actinomycetes</taxon>
        <taxon>Mycobacteriales</taxon>
        <taxon>Mycobacteriaceae</taxon>
        <taxon>Mycobacterium</taxon>
    </lineage>
</organism>
<dbReference type="RefSeq" id="WP_183155399.1">
    <property type="nucleotide sequence ID" value="NZ_UPHM01000169.1"/>
</dbReference>
<gene>
    <name evidence="1" type="ORF">LAUMK4_05815</name>
</gene>
<evidence type="ECO:0000313" key="1">
    <source>
        <dbReference type="EMBL" id="VBA32864.1"/>
    </source>
</evidence>
<name>A0ABY6RSF5_9MYCO</name>
<proteinExistence type="predicted"/>